<name>G3IM73_CRIGR</name>
<organism evidence="1 2">
    <name type="scientific">Cricetulus griseus</name>
    <name type="common">Chinese hamster</name>
    <name type="synonym">Cricetulus barabensis griseus</name>
    <dbReference type="NCBI Taxonomy" id="10029"/>
    <lineage>
        <taxon>Eukaryota</taxon>
        <taxon>Metazoa</taxon>
        <taxon>Chordata</taxon>
        <taxon>Craniata</taxon>
        <taxon>Vertebrata</taxon>
        <taxon>Euteleostomi</taxon>
        <taxon>Mammalia</taxon>
        <taxon>Eutheria</taxon>
        <taxon>Euarchontoglires</taxon>
        <taxon>Glires</taxon>
        <taxon>Rodentia</taxon>
        <taxon>Myomorpha</taxon>
        <taxon>Muroidea</taxon>
        <taxon>Cricetidae</taxon>
        <taxon>Cricetinae</taxon>
        <taxon>Cricetulus</taxon>
    </lineage>
</organism>
<reference evidence="2" key="1">
    <citation type="journal article" date="2011" name="Nat. Biotechnol.">
        <title>The genomic sequence of the Chinese hamster ovary (CHO)-K1 cell line.</title>
        <authorList>
            <person name="Xu X."/>
            <person name="Nagarajan H."/>
            <person name="Lewis N.E."/>
            <person name="Pan S."/>
            <person name="Cai Z."/>
            <person name="Liu X."/>
            <person name="Chen W."/>
            <person name="Xie M."/>
            <person name="Wang W."/>
            <person name="Hammond S."/>
            <person name="Andersen M.R."/>
            <person name="Neff N."/>
            <person name="Passarelli B."/>
            <person name="Koh W."/>
            <person name="Fan H.C."/>
            <person name="Wang J."/>
            <person name="Gui Y."/>
            <person name="Lee K.H."/>
            <person name="Betenbaugh M.J."/>
            <person name="Quake S.R."/>
            <person name="Famili I."/>
            <person name="Palsson B.O."/>
            <person name="Wang J."/>
        </authorList>
    </citation>
    <scope>NUCLEOTIDE SEQUENCE [LARGE SCALE GENOMIC DNA]</scope>
    <source>
        <strain evidence="2">CHO K1 cell line</strain>
    </source>
</reference>
<dbReference type="AlphaFoldDB" id="G3IM73"/>
<evidence type="ECO:0000313" key="2">
    <source>
        <dbReference type="Proteomes" id="UP000001075"/>
    </source>
</evidence>
<dbReference type="InParanoid" id="G3IM73"/>
<evidence type="ECO:0000313" key="1">
    <source>
        <dbReference type="EMBL" id="EGW15281.1"/>
    </source>
</evidence>
<gene>
    <name evidence="1" type="ORF">I79_025005</name>
</gene>
<accession>G3IM73</accession>
<dbReference type="Proteomes" id="UP000001075">
    <property type="component" value="Unassembled WGS sequence"/>
</dbReference>
<protein>
    <submittedName>
        <fullName evidence="1">Uncharacterized protein</fullName>
    </submittedName>
</protein>
<sequence>MVPICCLSLGPFCYSLTFSHGQTSFAVIFHSRRLLLSPLSPFPLLLAAGCRILQGFTVLCISPLQV</sequence>
<dbReference type="EMBL" id="JH004537">
    <property type="protein sequence ID" value="EGW15281.1"/>
    <property type="molecule type" value="Genomic_DNA"/>
</dbReference>
<proteinExistence type="predicted"/>